<dbReference type="SFLD" id="SFLDS00019">
    <property type="entry name" value="Glutathione_Transferase_(cytos"/>
    <property type="match status" value="1"/>
</dbReference>
<dbReference type="InParanoid" id="A0A6P8QIS9"/>
<dbReference type="InterPro" id="IPR010987">
    <property type="entry name" value="Glutathione-S-Trfase_C-like"/>
</dbReference>
<dbReference type="PANTHER" id="PTHR43968">
    <property type="match status" value="1"/>
</dbReference>
<dbReference type="SFLD" id="SFLDG00358">
    <property type="entry name" value="Main_(cytGST)"/>
    <property type="match status" value="1"/>
</dbReference>
<evidence type="ECO:0000259" key="8">
    <source>
        <dbReference type="PROSITE" id="PS50405"/>
    </source>
</evidence>
<proteinExistence type="inferred from homology"/>
<comment type="similarity">
    <text evidence="1 6">Belongs to the GST superfamily. Omega family.</text>
</comment>
<dbReference type="InterPro" id="IPR040079">
    <property type="entry name" value="Glutathione_S-Trfase"/>
</dbReference>
<evidence type="ECO:0000313" key="9">
    <source>
        <dbReference type="Proteomes" id="UP000515159"/>
    </source>
</evidence>
<dbReference type="PANTHER" id="PTHR43968:SF6">
    <property type="entry name" value="GLUTATHIONE S-TRANSFERASE OMEGA"/>
    <property type="match status" value="1"/>
</dbReference>
<dbReference type="Proteomes" id="UP000515159">
    <property type="component" value="Chromosome 4"/>
</dbReference>
<feature type="domain" description="GST N-terminal" evidence="7">
    <location>
        <begin position="21"/>
        <end position="100"/>
    </location>
</feature>
<dbReference type="InterPro" id="IPR004045">
    <property type="entry name" value="Glutathione_S-Trfase_N"/>
</dbReference>
<dbReference type="GeneID" id="117359623"/>
<sequence length="239" mass="26936">MPAATRSLQKGSAAPGPVPAGLTRIYSMRFCPYAHRAVLVLEAKGIKYETINVNLISKPEWFLEKTPLGLVPALETEKGQVIYESPIICDYLDEAYPEKKLNPVDPYEKAKQKMLLENFSKLSASAIKIIKPLKTGEELAAAKAAFKEHLIKFQQLIPDTLFLGGDSVSMIDYMVWPWFERLSMFGVEETIHDVPKLEKWVEAMMQDPAVKALLISTDVYKGFLKLFYEDKPECADFGL</sequence>
<dbReference type="InterPro" id="IPR036282">
    <property type="entry name" value="Glutathione-S-Trfase_C_sf"/>
</dbReference>
<dbReference type="InterPro" id="IPR005442">
    <property type="entry name" value="GST_omega"/>
</dbReference>
<dbReference type="GO" id="GO:0006749">
    <property type="term" value="P:glutathione metabolic process"/>
    <property type="evidence" value="ECO:0007669"/>
    <property type="project" value="UniProtKB-UniRule"/>
</dbReference>
<organism evidence="9 10">
    <name type="scientific">Geotrypetes seraphini</name>
    <name type="common">Gaboon caecilian</name>
    <name type="synonym">Caecilia seraphini</name>
    <dbReference type="NCBI Taxonomy" id="260995"/>
    <lineage>
        <taxon>Eukaryota</taxon>
        <taxon>Metazoa</taxon>
        <taxon>Chordata</taxon>
        <taxon>Craniata</taxon>
        <taxon>Vertebrata</taxon>
        <taxon>Euteleostomi</taxon>
        <taxon>Amphibia</taxon>
        <taxon>Gymnophiona</taxon>
        <taxon>Geotrypetes</taxon>
    </lineage>
</organism>
<evidence type="ECO:0000256" key="3">
    <source>
        <dbReference type="ARBA" id="ARBA00047960"/>
    </source>
</evidence>
<comment type="catalytic activity">
    <reaction evidence="4 6">
        <text>methylarsonate + 2 glutathione + H(+) = methylarsonous acid + glutathione disulfide + H2O</text>
        <dbReference type="Rhea" id="RHEA:15969"/>
        <dbReference type="ChEBI" id="CHEBI:15377"/>
        <dbReference type="ChEBI" id="CHEBI:15378"/>
        <dbReference type="ChEBI" id="CHEBI:17826"/>
        <dbReference type="ChEBI" id="CHEBI:33409"/>
        <dbReference type="ChEBI" id="CHEBI:57925"/>
        <dbReference type="ChEBI" id="CHEBI:58297"/>
        <dbReference type="EC" id="1.20.4.2"/>
    </reaction>
</comment>
<keyword evidence="2 6" id="KW-0560">Oxidoreductase</keyword>
<dbReference type="KEGG" id="gsh:117359623"/>
<dbReference type="GO" id="GO:0004364">
    <property type="term" value="F:glutathione transferase activity"/>
    <property type="evidence" value="ECO:0007669"/>
    <property type="project" value="UniProtKB-UniRule"/>
</dbReference>
<protein>
    <recommendedName>
        <fullName evidence="6">Glutathione S-transferase omega</fullName>
        <shortName evidence="6">GSTO</shortName>
        <ecNumber evidence="6">1.20.4.2</ecNumber>
        <ecNumber evidence="6">1.8.5.1</ecNumber>
        <ecNumber evidence="6">2.5.1.18</ecNumber>
    </recommendedName>
    <alternativeName>
        <fullName evidence="6">Glutathione-dependent dehydroascorbate reductase</fullName>
    </alternativeName>
    <alternativeName>
        <fullName evidence="6">Monomethylarsonic acid reductase</fullName>
    </alternativeName>
</protein>
<gene>
    <name evidence="10" type="primary">LOC117359623</name>
</gene>
<dbReference type="Pfam" id="PF13410">
    <property type="entry name" value="GST_C_2"/>
    <property type="match status" value="1"/>
</dbReference>
<evidence type="ECO:0000256" key="2">
    <source>
        <dbReference type="ARBA" id="ARBA00023002"/>
    </source>
</evidence>
<dbReference type="PROSITE" id="PS50404">
    <property type="entry name" value="GST_NTER"/>
    <property type="match status" value="1"/>
</dbReference>
<keyword evidence="9" id="KW-1185">Reference proteome</keyword>
<dbReference type="SUPFAM" id="SSF47616">
    <property type="entry name" value="GST C-terminal domain-like"/>
    <property type="match status" value="1"/>
</dbReference>
<dbReference type="RefSeq" id="XP_033798667.1">
    <property type="nucleotide sequence ID" value="XM_033942776.1"/>
</dbReference>
<dbReference type="EC" id="1.8.5.1" evidence="6"/>
<dbReference type="InterPro" id="IPR036249">
    <property type="entry name" value="Thioredoxin-like_sf"/>
</dbReference>
<dbReference type="AlphaFoldDB" id="A0A6P8QIS9"/>
<dbReference type="OrthoDB" id="4951845at2759"/>
<dbReference type="SUPFAM" id="SSF52833">
    <property type="entry name" value="Thioredoxin-like"/>
    <property type="match status" value="1"/>
</dbReference>
<keyword evidence="6" id="KW-0808">Transferase</keyword>
<evidence type="ECO:0000256" key="5">
    <source>
        <dbReference type="ARBA" id="ARBA00049544"/>
    </source>
</evidence>
<reference evidence="10" key="1">
    <citation type="submission" date="2025-08" db="UniProtKB">
        <authorList>
            <consortium name="RefSeq"/>
        </authorList>
    </citation>
    <scope>IDENTIFICATION</scope>
</reference>
<evidence type="ECO:0000256" key="6">
    <source>
        <dbReference type="RuleBase" id="RU368071"/>
    </source>
</evidence>
<dbReference type="FunCoup" id="A0A6P8QIS9">
    <property type="interactions" value="851"/>
</dbReference>
<feature type="domain" description="GST C-terminal" evidence="8">
    <location>
        <begin position="105"/>
        <end position="223"/>
    </location>
</feature>
<evidence type="ECO:0000256" key="4">
    <source>
        <dbReference type="ARBA" id="ARBA00048353"/>
    </source>
</evidence>
<dbReference type="FunFam" id="3.40.30.10:FF:000123">
    <property type="entry name" value="Glutathione transferase o1"/>
    <property type="match status" value="1"/>
</dbReference>
<dbReference type="PROSITE" id="PS50405">
    <property type="entry name" value="GST_CTER"/>
    <property type="match status" value="1"/>
</dbReference>
<comment type="function">
    <text evidence="6">Exhibits glutathione-dependent thiol transferase activity. Has high dehydroascorbate reductase activity and may contribute to the recycling of ascorbic acid. Participates in the biotransformation of inorganic arsenic and reduces monomethylarsonic acid (MMA).</text>
</comment>
<dbReference type="Gene3D" id="1.20.1050.10">
    <property type="match status" value="1"/>
</dbReference>
<evidence type="ECO:0000313" key="10">
    <source>
        <dbReference type="RefSeq" id="XP_033798667.1"/>
    </source>
</evidence>
<comment type="catalytic activity">
    <reaction evidence="5 6">
        <text>L-dehydroascorbate + 2 glutathione = glutathione disulfide + L-ascorbate</text>
        <dbReference type="Rhea" id="RHEA:24424"/>
        <dbReference type="ChEBI" id="CHEBI:38290"/>
        <dbReference type="ChEBI" id="CHEBI:57925"/>
        <dbReference type="ChEBI" id="CHEBI:58297"/>
        <dbReference type="ChEBI" id="CHEBI:58539"/>
        <dbReference type="EC" id="1.8.5.1"/>
    </reaction>
</comment>
<accession>A0A6P8QIS9</accession>
<dbReference type="FunFam" id="1.20.1050.10:FF:000009">
    <property type="entry name" value="Glutathione S-transferase omega-1"/>
    <property type="match status" value="1"/>
</dbReference>
<evidence type="ECO:0000256" key="1">
    <source>
        <dbReference type="ARBA" id="ARBA00011067"/>
    </source>
</evidence>
<dbReference type="Pfam" id="PF13417">
    <property type="entry name" value="GST_N_3"/>
    <property type="match status" value="1"/>
</dbReference>
<dbReference type="GO" id="GO:0050610">
    <property type="term" value="F:methylarsonate reductase activity"/>
    <property type="evidence" value="ECO:0007669"/>
    <property type="project" value="UniProtKB-UniRule"/>
</dbReference>
<dbReference type="GO" id="GO:0005737">
    <property type="term" value="C:cytoplasm"/>
    <property type="evidence" value="ECO:0007669"/>
    <property type="project" value="InterPro"/>
</dbReference>
<evidence type="ECO:0000259" key="7">
    <source>
        <dbReference type="PROSITE" id="PS50404"/>
    </source>
</evidence>
<dbReference type="Gene3D" id="3.40.30.10">
    <property type="entry name" value="Glutaredoxin"/>
    <property type="match status" value="1"/>
</dbReference>
<dbReference type="PRINTS" id="PR01625">
    <property type="entry name" value="GSTRNSFRASEO"/>
</dbReference>
<dbReference type="GO" id="GO:0045174">
    <property type="term" value="F:glutathione dehydrogenase (ascorbate) activity"/>
    <property type="evidence" value="ECO:0007669"/>
    <property type="project" value="UniProtKB-UniRule"/>
</dbReference>
<comment type="catalytic activity">
    <reaction evidence="3 6">
        <text>RX + glutathione = an S-substituted glutathione + a halide anion + H(+)</text>
        <dbReference type="Rhea" id="RHEA:16437"/>
        <dbReference type="ChEBI" id="CHEBI:15378"/>
        <dbReference type="ChEBI" id="CHEBI:16042"/>
        <dbReference type="ChEBI" id="CHEBI:17792"/>
        <dbReference type="ChEBI" id="CHEBI:57925"/>
        <dbReference type="ChEBI" id="CHEBI:90779"/>
        <dbReference type="EC" id="2.5.1.18"/>
    </reaction>
</comment>
<name>A0A6P8QIS9_GEOSA</name>
<dbReference type="InterPro" id="IPR050983">
    <property type="entry name" value="GST_Omega/HSP26"/>
</dbReference>
<dbReference type="EC" id="1.20.4.2" evidence="6"/>
<dbReference type="EC" id="2.5.1.18" evidence="6"/>